<evidence type="ECO:0008006" key="3">
    <source>
        <dbReference type="Google" id="ProtNLM"/>
    </source>
</evidence>
<dbReference type="AlphaFoldDB" id="A0A060RDL8"/>
<proteinExistence type="predicted"/>
<dbReference type="OrthoDB" id="190848at2"/>
<dbReference type="eggNOG" id="ENOG5032QYT">
    <property type="taxonomic scope" value="Bacteria"/>
</dbReference>
<dbReference type="STRING" id="1433126.BN938_1844"/>
<keyword evidence="2" id="KW-1185">Reference proteome</keyword>
<dbReference type="HOGENOM" id="CLU_050666_0_0_10"/>
<dbReference type="InterPro" id="IPR021352">
    <property type="entry name" value="DUF2971"/>
</dbReference>
<sequence length="319" mass="37649">MENNFRKEFASLLYGNIITGDVSSEDYCTALTAIRKPVIDNFPAKLYRYRTCNELNFDAFDKDVIWAVSASMFNDPYDSLYYADEDFIFQRIKEESSYENLKTIWKYIRANRKLPEAQEKYYGKKTAKKIVESYLKMSLADIKQIHNQFKATDEQIKEEIKQFLHHCRIGAKEINKIACFSEDVKSITMWSHYSDYHKGFVLEYDLRGWDFLVCNNCVDNKNCDDRKTALLYPVIYTNDRYDATDYAGNAIVHRILTSNGFEANIPQHDQLFPEKMFLNKAVDWEYEKEWRLLCCAKNIVDRKTLKIELKQPTAIYYGT</sequence>
<dbReference type="Pfam" id="PF11185">
    <property type="entry name" value="DUF2971"/>
    <property type="match status" value="1"/>
</dbReference>
<organism evidence="1 2">
    <name type="scientific">Mucinivorans hirudinis</name>
    <dbReference type="NCBI Taxonomy" id="1433126"/>
    <lineage>
        <taxon>Bacteria</taxon>
        <taxon>Pseudomonadati</taxon>
        <taxon>Bacteroidota</taxon>
        <taxon>Bacteroidia</taxon>
        <taxon>Bacteroidales</taxon>
        <taxon>Rikenellaceae</taxon>
        <taxon>Mucinivorans</taxon>
    </lineage>
</organism>
<dbReference type="EMBL" id="HG934468">
    <property type="protein sequence ID" value="CDN31924.1"/>
    <property type="molecule type" value="Genomic_DNA"/>
</dbReference>
<reference evidence="1 2" key="1">
    <citation type="journal article" date="2015" name="Genome Announc.">
        <title>Complete Genome Sequence of the Novel Leech Symbiont Mucinivorans hirudinis M3T.</title>
        <authorList>
            <person name="Nelson M.C."/>
            <person name="Bomar L."/>
            <person name="Graf J."/>
        </authorList>
    </citation>
    <scope>NUCLEOTIDE SEQUENCE [LARGE SCALE GENOMIC DNA]</scope>
    <source>
        <strain evidence="2">M3</strain>
    </source>
</reference>
<protein>
    <recommendedName>
        <fullName evidence="3">DUF2971 domain-containing protein</fullName>
    </recommendedName>
</protein>
<accession>A0A060RDL8</accession>
<dbReference type="Proteomes" id="UP000027616">
    <property type="component" value="Chromosome I"/>
</dbReference>
<dbReference type="KEGG" id="rbc:BN938_1844"/>
<gene>
    <name evidence="1" type="ORF">BN938_1844</name>
</gene>
<evidence type="ECO:0000313" key="2">
    <source>
        <dbReference type="Proteomes" id="UP000027616"/>
    </source>
</evidence>
<evidence type="ECO:0000313" key="1">
    <source>
        <dbReference type="EMBL" id="CDN31924.1"/>
    </source>
</evidence>
<name>A0A060RDL8_9BACT</name>